<name>A0ABV5ZTF3_9PSEU</name>
<dbReference type="Proteomes" id="UP001589693">
    <property type="component" value="Unassembled WGS sequence"/>
</dbReference>
<dbReference type="SUPFAM" id="SSF140931">
    <property type="entry name" value="Fic-like"/>
    <property type="match status" value="1"/>
</dbReference>
<dbReference type="Pfam" id="PF02661">
    <property type="entry name" value="Fic"/>
    <property type="match status" value="1"/>
</dbReference>
<dbReference type="PROSITE" id="PS51459">
    <property type="entry name" value="FIDO"/>
    <property type="match status" value="1"/>
</dbReference>
<dbReference type="RefSeq" id="WP_377850478.1">
    <property type="nucleotide sequence ID" value="NZ_JBHLZU010000004.1"/>
</dbReference>
<dbReference type="InterPro" id="IPR003812">
    <property type="entry name" value="Fido"/>
</dbReference>
<gene>
    <name evidence="2" type="ORF">ACFFQA_05300</name>
</gene>
<comment type="caution">
    <text evidence="2">The sequence shown here is derived from an EMBL/GenBank/DDBJ whole genome shotgun (WGS) entry which is preliminary data.</text>
</comment>
<evidence type="ECO:0000313" key="3">
    <source>
        <dbReference type="Proteomes" id="UP001589693"/>
    </source>
</evidence>
<evidence type="ECO:0000313" key="2">
    <source>
        <dbReference type="EMBL" id="MFB9903349.1"/>
    </source>
</evidence>
<dbReference type="PANTHER" id="PTHR13504">
    <property type="entry name" value="FIDO DOMAIN-CONTAINING PROTEIN DDB_G0283145"/>
    <property type="match status" value="1"/>
</dbReference>
<organism evidence="2 3">
    <name type="scientific">Allokutzneria oryzae</name>
    <dbReference type="NCBI Taxonomy" id="1378989"/>
    <lineage>
        <taxon>Bacteria</taxon>
        <taxon>Bacillati</taxon>
        <taxon>Actinomycetota</taxon>
        <taxon>Actinomycetes</taxon>
        <taxon>Pseudonocardiales</taxon>
        <taxon>Pseudonocardiaceae</taxon>
        <taxon>Allokutzneria</taxon>
    </lineage>
</organism>
<dbReference type="InterPro" id="IPR036597">
    <property type="entry name" value="Fido-like_dom_sf"/>
</dbReference>
<dbReference type="Gene3D" id="1.10.3290.10">
    <property type="entry name" value="Fido-like domain"/>
    <property type="match status" value="1"/>
</dbReference>
<keyword evidence="3" id="KW-1185">Reference proteome</keyword>
<evidence type="ECO:0000259" key="1">
    <source>
        <dbReference type="PROSITE" id="PS51459"/>
    </source>
</evidence>
<accession>A0ABV5ZTF3</accession>
<sequence length="331" mass="36971">MRGPGRPTRAAVYQRLEEAVAELRSRLGGLPLPAEAEDIWSSIWHQEAHNSTALEGNTLVLREVERLLEEERAVGAKPLRDYMEVRGYGDAAHWVYGQALDPGDWQTGELITAQEVRHVHHLCMAPVWTVDPHPHAGQGEGPGSFRRHEIAAFPGGMKPPPWTDVDHRMRGWLDEANALRDTGEEPLPEALAGVHNSFEVIHPFLDGNGRVGRLVLNLLLGRLGYPPAIIYKRDRDKYLRAMRKADKGERGPLGELIARSVTDNLYRFVIPAVAGPVKLVPLAALATEEISGNALRTAAVRGRLRAVKGDDGVWRSSKKWVQEYREAKYRR</sequence>
<dbReference type="InterPro" id="IPR040198">
    <property type="entry name" value="Fido_containing"/>
</dbReference>
<reference evidence="2 3" key="1">
    <citation type="submission" date="2024-09" db="EMBL/GenBank/DDBJ databases">
        <authorList>
            <person name="Sun Q."/>
            <person name="Mori K."/>
        </authorList>
    </citation>
    <scope>NUCLEOTIDE SEQUENCE [LARGE SCALE GENOMIC DNA]</scope>
    <source>
        <strain evidence="2 3">TBRC 7907</strain>
    </source>
</reference>
<feature type="domain" description="Fido" evidence="1">
    <location>
        <begin position="111"/>
        <end position="259"/>
    </location>
</feature>
<dbReference type="EMBL" id="JBHLZU010000004">
    <property type="protein sequence ID" value="MFB9903349.1"/>
    <property type="molecule type" value="Genomic_DNA"/>
</dbReference>
<dbReference type="PANTHER" id="PTHR13504:SF38">
    <property type="entry name" value="FIDO DOMAIN-CONTAINING PROTEIN"/>
    <property type="match status" value="1"/>
</dbReference>
<proteinExistence type="predicted"/>
<protein>
    <submittedName>
        <fullName evidence="2">Fic family protein</fullName>
    </submittedName>
</protein>